<dbReference type="Proteomes" id="UP001251870">
    <property type="component" value="Unassembled WGS sequence"/>
</dbReference>
<comment type="caution">
    <text evidence="1">The sequence shown here is derived from an EMBL/GenBank/DDBJ whole genome shotgun (WGS) entry which is preliminary data.</text>
</comment>
<sequence length="106" mass="11157">MPEHVAYLASLTVVEAETTLRDQLTATSPEREPEYPDVTEAAQAAELDEEQTVAAAAVASIDPLVIVEGAARSVKTTMLRTAIAVVAQESRGSRGVVCGAGSWPYL</sequence>
<reference evidence="1 2" key="1">
    <citation type="submission" date="2023-09" db="EMBL/GenBank/DDBJ databases">
        <title>Description of three actinobacteria isolated from air of manufacturing shop in a pharmaceutical factory.</title>
        <authorList>
            <person name="Zhang D.-F."/>
        </authorList>
    </citation>
    <scope>NUCLEOTIDE SEQUENCE [LARGE SCALE GENOMIC DNA]</scope>
    <source>
        <strain evidence="1 2">LY-0111</strain>
    </source>
</reference>
<dbReference type="RefSeq" id="WP_310548329.1">
    <property type="nucleotide sequence ID" value="NZ_JAVKGR010000006.1"/>
</dbReference>
<dbReference type="EMBL" id="JAVKGR010000006">
    <property type="protein sequence ID" value="MDR8019344.1"/>
    <property type="molecule type" value="Genomic_DNA"/>
</dbReference>
<proteinExistence type="predicted"/>
<organism evidence="1 2">
    <name type="scientific">Nesterenkonia aerolata</name>
    <dbReference type="NCBI Taxonomy" id="3074079"/>
    <lineage>
        <taxon>Bacteria</taxon>
        <taxon>Bacillati</taxon>
        <taxon>Actinomycetota</taxon>
        <taxon>Actinomycetes</taxon>
        <taxon>Micrococcales</taxon>
        <taxon>Micrococcaceae</taxon>
        <taxon>Nesterenkonia</taxon>
    </lineage>
</organism>
<evidence type="ECO:0000313" key="1">
    <source>
        <dbReference type="EMBL" id="MDR8019344.1"/>
    </source>
</evidence>
<accession>A0ABU2DS58</accession>
<name>A0ABU2DS58_9MICC</name>
<keyword evidence="2" id="KW-1185">Reference proteome</keyword>
<protein>
    <submittedName>
        <fullName evidence="1">Uncharacterized protein</fullName>
    </submittedName>
</protein>
<gene>
    <name evidence="1" type="ORF">RIL96_07165</name>
</gene>
<evidence type="ECO:0000313" key="2">
    <source>
        <dbReference type="Proteomes" id="UP001251870"/>
    </source>
</evidence>